<evidence type="ECO:0000313" key="3">
    <source>
        <dbReference type="Proteomes" id="UP000664795"/>
    </source>
</evidence>
<dbReference type="Proteomes" id="UP000664795">
    <property type="component" value="Unassembled WGS sequence"/>
</dbReference>
<proteinExistence type="predicted"/>
<protein>
    <submittedName>
        <fullName evidence="2">Uncharacterized protein</fullName>
    </submittedName>
</protein>
<feature type="transmembrane region" description="Helical" evidence="1">
    <location>
        <begin position="75"/>
        <end position="96"/>
    </location>
</feature>
<dbReference type="RefSeq" id="WP_207333702.1">
    <property type="nucleotide sequence ID" value="NZ_JAFMYU010000001.1"/>
</dbReference>
<gene>
    <name evidence="2" type="ORF">J2I48_02050</name>
</gene>
<organism evidence="2 3">
    <name type="scientific">Fibrella aquatilis</name>
    <dbReference type="NCBI Taxonomy" id="2817059"/>
    <lineage>
        <taxon>Bacteria</taxon>
        <taxon>Pseudomonadati</taxon>
        <taxon>Bacteroidota</taxon>
        <taxon>Cytophagia</taxon>
        <taxon>Cytophagales</taxon>
        <taxon>Spirosomataceae</taxon>
        <taxon>Fibrella</taxon>
    </lineage>
</organism>
<accession>A0A939JUG5</accession>
<keyword evidence="1" id="KW-0472">Membrane</keyword>
<evidence type="ECO:0000313" key="2">
    <source>
        <dbReference type="EMBL" id="MBO0929752.1"/>
    </source>
</evidence>
<dbReference type="EMBL" id="JAFMYU010000001">
    <property type="protein sequence ID" value="MBO0929752.1"/>
    <property type="molecule type" value="Genomic_DNA"/>
</dbReference>
<sequence length="106" mass="12559">MHNPEDYEYDGRQSKYPPVWQLLGYFGLGIGGVILSFDRLAEFTAFEKPVLMNRLQPMIRVHWFEKILYELGGKYLVFGVFLVFSLVFVGFGIWRLSSWFRLRNSR</sequence>
<keyword evidence="1" id="KW-0812">Transmembrane</keyword>
<dbReference type="AlphaFoldDB" id="A0A939JUG5"/>
<comment type="caution">
    <text evidence="2">The sequence shown here is derived from an EMBL/GenBank/DDBJ whole genome shotgun (WGS) entry which is preliminary data.</text>
</comment>
<feature type="transmembrane region" description="Helical" evidence="1">
    <location>
        <begin position="19"/>
        <end position="37"/>
    </location>
</feature>
<name>A0A939JUG5_9BACT</name>
<evidence type="ECO:0000256" key="1">
    <source>
        <dbReference type="SAM" id="Phobius"/>
    </source>
</evidence>
<keyword evidence="1" id="KW-1133">Transmembrane helix</keyword>
<keyword evidence="3" id="KW-1185">Reference proteome</keyword>
<reference evidence="2 3" key="1">
    <citation type="submission" date="2021-03" db="EMBL/GenBank/DDBJ databases">
        <title>Fibrella sp. HMF5036 genome sequencing and assembly.</title>
        <authorList>
            <person name="Kang H."/>
            <person name="Kim H."/>
            <person name="Bae S."/>
            <person name="Joh K."/>
        </authorList>
    </citation>
    <scope>NUCLEOTIDE SEQUENCE [LARGE SCALE GENOMIC DNA]</scope>
    <source>
        <strain evidence="2 3">HMF5036</strain>
    </source>
</reference>